<accession>A0A9X2IF48</accession>
<dbReference type="EMBL" id="JAMOIL010000011">
    <property type="protein sequence ID" value="MCM0620723.1"/>
    <property type="molecule type" value="Genomic_DNA"/>
</dbReference>
<feature type="transmembrane region" description="Helical" evidence="1">
    <location>
        <begin position="23"/>
        <end position="40"/>
    </location>
</feature>
<dbReference type="RefSeq" id="WP_250057190.1">
    <property type="nucleotide sequence ID" value="NZ_JAMJPH010000035.1"/>
</dbReference>
<keyword evidence="1" id="KW-0812">Transmembrane</keyword>
<dbReference type="Proteomes" id="UP001139485">
    <property type="component" value="Unassembled WGS sequence"/>
</dbReference>
<gene>
    <name evidence="2" type="ORF">M8330_10515</name>
</gene>
<keyword evidence="1" id="KW-1133">Transmembrane helix</keyword>
<evidence type="ECO:0000313" key="3">
    <source>
        <dbReference type="Proteomes" id="UP001139485"/>
    </source>
</evidence>
<evidence type="ECO:0000256" key="1">
    <source>
        <dbReference type="SAM" id="Phobius"/>
    </source>
</evidence>
<protein>
    <submittedName>
        <fullName evidence="2">Uncharacterized protein</fullName>
    </submittedName>
</protein>
<keyword evidence="1" id="KW-0472">Membrane</keyword>
<sequence length="137" mass="13895">MATTAPAGTARPVRRGAHPGRRLLMGASLLVMFGSFLPWIDTPVGLVTGMQGAGLWTFYAAALGIAGVLVPFRSLAIAQAAALGVAAVGLGTWQLLHLYLLVGLGGWTPGPGIVMVIGGGVAALGAAWKLWRLVPAA</sequence>
<evidence type="ECO:0000313" key="2">
    <source>
        <dbReference type="EMBL" id="MCM0620723.1"/>
    </source>
</evidence>
<organism evidence="2 3">
    <name type="scientific">Nocardioides bruguierae</name>
    <dbReference type="NCBI Taxonomy" id="2945102"/>
    <lineage>
        <taxon>Bacteria</taxon>
        <taxon>Bacillati</taxon>
        <taxon>Actinomycetota</taxon>
        <taxon>Actinomycetes</taxon>
        <taxon>Propionibacteriales</taxon>
        <taxon>Nocardioidaceae</taxon>
        <taxon>Nocardioides</taxon>
    </lineage>
</organism>
<reference evidence="2" key="1">
    <citation type="submission" date="2022-05" db="EMBL/GenBank/DDBJ databases">
        <authorList>
            <person name="Tuo L."/>
        </authorList>
    </citation>
    <scope>NUCLEOTIDE SEQUENCE</scope>
    <source>
        <strain evidence="2">BSK12Z-4</strain>
    </source>
</reference>
<name>A0A9X2IF48_9ACTN</name>
<proteinExistence type="predicted"/>
<comment type="caution">
    <text evidence="2">The sequence shown here is derived from an EMBL/GenBank/DDBJ whole genome shotgun (WGS) entry which is preliminary data.</text>
</comment>
<feature type="transmembrane region" description="Helical" evidence="1">
    <location>
        <begin position="77"/>
        <end position="100"/>
    </location>
</feature>
<feature type="transmembrane region" description="Helical" evidence="1">
    <location>
        <begin position="112"/>
        <end position="131"/>
    </location>
</feature>
<feature type="transmembrane region" description="Helical" evidence="1">
    <location>
        <begin position="52"/>
        <end position="70"/>
    </location>
</feature>
<dbReference type="AlphaFoldDB" id="A0A9X2IF48"/>
<keyword evidence="3" id="KW-1185">Reference proteome</keyword>